<dbReference type="GO" id="GO:0006584">
    <property type="term" value="P:catecholamine metabolic process"/>
    <property type="evidence" value="ECO:0007669"/>
    <property type="project" value="UniProtKB-KW"/>
</dbReference>
<dbReference type="InterPro" id="IPR011990">
    <property type="entry name" value="TPR-like_helical_dom_sf"/>
</dbReference>
<dbReference type="PANTHER" id="PTHR43836:SF2">
    <property type="entry name" value="CATECHOL O-METHYLTRANSFERASE 1-RELATED"/>
    <property type="match status" value="1"/>
</dbReference>
<evidence type="ECO:0000313" key="8">
    <source>
        <dbReference type="EMBL" id="CAE8633249.1"/>
    </source>
</evidence>
<evidence type="ECO:0000313" key="9">
    <source>
        <dbReference type="Proteomes" id="UP000654075"/>
    </source>
</evidence>
<dbReference type="InterPro" id="IPR002885">
    <property type="entry name" value="PPR_rpt"/>
</dbReference>
<dbReference type="InterPro" id="IPR029063">
    <property type="entry name" value="SAM-dependent_MTases_sf"/>
</dbReference>
<keyword evidence="5" id="KW-0128">Catecholamine metabolism</keyword>
<dbReference type="InterPro" id="IPR002935">
    <property type="entry name" value="SAM_O-MeTrfase"/>
</dbReference>
<keyword evidence="2" id="KW-0489">Methyltransferase</keyword>
<feature type="repeat" description="PPR" evidence="7">
    <location>
        <begin position="62"/>
        <end position="96"/>
    </location>
</feature>
<evidence type="ECO:0000256" key="3">
    <source>
        <dbReference type="ARBA" id="ARBA00022679"/>
    </source>
</evidence>
<dbReference type="Pfam" id="PF13578">
    <property type="entry name" value="Methyltransf_24"/>
    <property type="match status" value="1"/>
</dbReference>
<evidence type="ECO:0000256" key="5">
    <source>
        <dbReference type="ARBA" id="ARBA00022939"/>
    </source>
</evidence>
<dbReference type="OrthoDB" id="186626at2759"/>
<reference evidence="8" key="1">
    <citation type="submission" date="2021-02" db="EMBL/GenBank/DDBJ databases">
        <authorList>
            <person name="Dougan E. K."/>
            <person name="Rhodes N."/>
            <person name="Thang M."/>
            <person name="Chan C."/>
        </authorList>
    </citation>
    <scope>NUCLEOTIDE SEQUENCE</scope>
</reference>
<proteinExistence type="inferred from homology"/>
<evidence type="ECO:0000256" key="4">
    <source>
        <dbReference type="ARBA" id="ARBA00022691"/>
    </source>
</evidence>
<dbReference type="AlphaFoldDB" id="A0A813H622"/>
<evidence type="ECO:0000256" key="1">
    <source>
        <dbReference type="ARBA" id="ARBA00012880"/>
    </source>
</evidence>
<evidence type="ECO:0000256" key="2">
    <source>
        <dbReference type="ARBA" id="ARBA00022603"/>
    </source>
</evidence>
<dbReference type="PANTHER" id="PTHR43836">
    <property type="entry name" value="CATECHOL O-METHYLTRANSFERASE 1-RELATED"/>
    <property type="match status" value="1"/>
</dbReference>
<dbReference type="EC" id="2.1.1.6" evidence="1"/>
<gene>
    <name evidence="8" type="ORF">PGLA1383_LOCUS49160</name>
</gene>
<dbReference type="Gene3D" id="3.40.50.150">
    <property type="entry name" value="Vaccinia Virus protein VP39"/>
    <property type="match status" value="1"/>
</dbReference>
<dbReference type="GO" id="GO:0032259">
    <property type="term" value="P:methylation"/>
    <property type="evidence" value="ECO:0007669"/>
    <property type="project" value="UniProtKB-KW"/>
</dbReference>
<comment type="caution">
    <text evidence="8">The sequence shown here is derived from an EMBL/GenBank/DDBJ whole genome shotgun (WGS) entry which is preliminary data.</text>
</comment>
<sequence length="354" mass="37349">LLAEFPPPAPGEKAAGRGGAPGNFVFAVNATVTACERAGEWPAALQLLCDARDGRNGWPRPDLLTYNATISACTRGQRWQSALDLLQEARRQQLRPGAAAFSCAARACGHGGGRFQSEVWGAVAWAYEASGLRPPAPPVPVAELARKQASVLDFVRRQAPQGDLEAVLSAMRDFAQQREWLKVAGGAKARLLEAVLRPGDVVLELGCFVGFSALVAVQRLRRLGGGGRVISCELDAASAIIAREVISWAGAAEEVQVRIGLASDWIASGQLGSPDVLVLDHRGARYHEDLAAIEESLPRSARVLADNVLSPGAPLFLSAIDGRYAIAIHEVDEFMRAGPAAAGGPSAPKQLAFA</sequence>
<name>A0A813H622_POLGL</name>
<feature type="non-terminal residue" evidence="8">
    <location>
        <position position="1"/>
    </location>
</feature>
<organism evidence="8 9">
    <name type="scientific">Polarella glacialis</name>
    <name type="common">Dinoflagellate</name>
    <dbReference type="NCBI Taxonomy" id="89957"/>
    <lineage>
        <taxon>Eukaryota</taxon>
        <taxon>Sar</taxon>
        <taxon>Alveolata</taxon>
        <taxon>Dinophyceae</taxon>
        <taxon>Suessiales</taxon>
        <taxon>Suessiaceae</taxon>
        <taxon>Polarella</taxon>
    </lineage>
</organism>
<dbReference type="PROSITE" id="PS51682">
    <property type="entry name" value="SAM_OMT_I"/>
    <property type="match status" value="1"/>
</dbReference>
<dbReference type="Gene3D" id="1.25.40.10">
    <property type="entry name" value="Tetratricopeptide repeat domain"/>
    <property type="match status" value="1"/>
</dbReference>
<accession>A0A813H622</accession>
<dbReference type="GO" id="GO:0016206">
    <property type="term" value="F:catechol O-methyltransferase activity"/>
    <property type="evidence" value="ECO:0007669"/>
    <property type="project" value="UniProtKB-EC"/>
</dbReference>
<evidence type="ECO:0000256" key="7">
    <source>
        <dbReference type="PROSITE-ProRule" id="PRU00708"/>
    </source>
</evidence>
<keyword evidence="3" id="KW-0808">Transferase</keyword>
<protein>
    <recommendedName>
        <fullName evidence="1">catechol O-methyltransferase</fullName>
        <ecNumber evidence="1">2.1.1.6</ecNumber>
    </recommendedName>
</protein>
<dbReference type="SUPFAM" id="SSF53335">
    <property type="entry name" value="S-adenosyl-L-methionine-dependent methyltransferases"/>
    <property type="match status" value="1"/>
</dbReference>
<dbReference type="EMBL" id="CAJNNV010030690">
    <property type="protein sequence ID" value="CAE8633249.1"/>
    <property type="molecule type" value="Genomic_DNA"/>
</dbReference>
<comment type="similarity">
    <text evidence="6">Belongs to the class I-like SAM-binding methyltransferase superfamily. Cation-dependent O-methyltransferase family.</text>
</comment>
<keyword evidence="4" id="KW-0949">S-adenosyl-L-methionine</keyword>
<dbReference type="PROSITE" id="PS51375">
    <property type="entry name" value="PPR"/>
    <property type="match status" value="1"/>
</dbReference>
<keyword evidence="9" id="KW-1185">Reference proteome</keyword>
<dbReference type="Proteomes" id="UP000654075">
    <property type="component" value="Unassembled WGS sequence"/>
</dbReference>
<evidence type="ECO:0000256" key="6">
    <source>
        <dbReference type="ARBA" id="ARBA00023453"/>
    </source>
</evidence>